<protein>
    <submittedName>
        <fullName evidence="1">Uncharacterized protein</fullName>
    </submittedName>
</protein>
<dbReference type="AlphaFoldDB" id="A0AAV2T0G0"/>
<evidence type="ECO:0000313" key="1">
    <source>
        <dbReference type="EMBL" id="CAL5130221.1"/>
    </source>
</evidence>
<dbReference type="EMBL" id="CAXLJL010000058">
    <property type="protein sequence ID" value="CAL5130221.1"/>
    <property type="molecule type" value="Genomic_DNA"/>
</dbReference>
<organism evidence="1 2">
    <name type="scientific">Calicophoron daubneyi</name>
    <name type="common">Rumen fluke</name>
    <name type="synonym">Paramphistomum daubneyi</name>
    <dbReference type="NCBI Taxonomy" id="300641"/>
    <lineage>
        <taxon>Eukaryota</taxon>
        <taxon>Metazoa</taxon>
        <taxon>Spiralia</taxon>
        <taxon>Lophotrochozoa</taxon>
        <taxon>Platyhelminthes</taxon>
        <taxon>Trematoda</taxon>
        <taxon>Digenea</taxon>
        <taxon>Plagiorchiida</taxon>
        <taxon>Pronocephalata</taxon>
        <taxon>Paramphistomoidea</taxon>
        <taxon>Paramphistomidae</taxon>
        <taxon>Calicophoron</taxon>
    </lineage>
</organism>
<sequence length="139" mass="15729">MEDNLQNENCRADVVNLIKRTPTSNMTERTKCCLARLISEDLSKELSWQKTPNRQPFGSTSLWAVVLDTLSSGSSDQDCSFVTIRKACMGWFQNARDRCGGRSKRRMTMPKMPLLEKNNENVSEELGNVLPSDSYMSIS</sequence>
<gene>
    <name evidence="1" type="ORF">CDAUBV1_LOCUS1647</name>
</gene>
<accession>A0AAV2T0G0</accession>
<reference evidence="1" key="1">
    <citation type="submission" date="2024-06" db="EMBL/GenBank/DDBJ databases">
        <authorList>
            <person name="Liu X."/>
            <person name="Lenzi L."/>
            <person name="Haldenby T S."/>
            <person name="Uol C."/>
        </authorList>
    </citation>
    <scope>NUCLEOTIDE SEQUENCE</scope>
</reference>
<comment type="caution">
    <text evidence="1">The sequence shown here is derived from an EMBL/GenBank/DDBJ whole genome shotgun (WGS) entry which is preliminary data.</text>
</comment>
<evidence type="ECO:0000313" key="2">
    <source>
        <dbReference type="Proteomes" id="UP001497525"/>
    </source>
</evidence>
<name>A0AAV2T0G0_CALDB</name>
<proteinExistence type="predicted"/>
<dbReference type="Proteomes" id="UP001497525">
    <property type="component" value="Unassembled WGS sequence"/>
</dbReference>